<keyword evidence="1" id="KW-1133">Transmembrane helix</keyword>
<feature type="transmembrane region" description="Helical" evidence="1">
    <location>
        <begin position="20"/>
        <end position="38"/>
    </location>
</feature>
<comment type="caution">
    <text evidence="2">The sequence shown here is derived from an EMBL/GenBank/DDBJ whole genome shotgun (WGS) entry which is preliminary data.</text>
</comment>
<keyword evidence="1" id="KW-0472">Membrane</keyword>
<keyword evidence="1" id="KW-0812">Transmembrane</keyword>
<dbReference type="AlphaFoldDB" id="I2NNB9"/>
<dbReference type="Proteomes" id="UP000003345">
    <property type="component" value="Unassembled WGS sequence"/>
</dbReference>
<dbReference type="EMBL" id="AJMU01000018">
    <property type="protein sequence ID" value="EIG27330.1"/>
    <property type="molecule type" value="Genomic_DNA"/>
</dbReference>
<sequence>MTCFPTQGKSKISPAKQSPNITACMTFFSIIFFLNRRFNCYKIVAL</sequence>
<protein>
    <submittedName>
        <fullName evidence="2">Uncharacterized protein</fullName>
    </submittedName>
</protein>
<accession>I2NNB9</accession>
<organism evidence="2 3">
    <name type="scientific">Haemophilus paraphrohaemolyticus HK411</name>
    <dbReference type="NCBI Taxonomy" id="1095743"/>
    <lineage>
        <taxon>Bacteria</taxon>
        <taxon>Pseudomonadati</taxon>
        <taxon>Pseudomonadota</taxon>
        <taxon>Gammaproteobacteria</taxon>
        <taxon>Pasteurellales</taxon>
        <taxon>Pasteurellaceae</taxon>
        <taxon>Haemophilus</taxon>
    </lineage>
</organism>
<evidence type="ECO:0000313" key="2">
    <source>
        <dbReference type="EMBL" id="EIG27330.1"/>
    </source>
</evidence>
<dbReference type="PATRIC" id="fig|1095743.3.peg.320"/>
<name>I2NNB9_9PAST</name>
<proteinExistence type="predicted"/>
<evidence type="ECO:0000256" key="1">
    <source>
        <dbReference type="SAM" id="Phobius"/>
    </source>
</evidence>
<gene>
    <name evidence="2" type="ORF">HMPREF1054_1165</name>
</gene>
<evidence type="ECO:0000313" key="3">
    <source>
        <dbReference type="Proteomes" id="UP000003345"/>
    </source>
</evidence>
<reference evidence="2 3" key="1">
    <citation type="submission" date="2012-04" db="EMBL/GenBank/DDBJ databases">
        <authorList>
            <person name="Harkins D.M."/>
            <person name="Madupu R."/>
            <person name="Durkin A.S."/>
            <person name="Torralba M."/>
            <person name="Methe B."/>
            <person name="Sutton G.G."/>
            <person name="Nelson K.E."/>
        </authorList>
    </citation>
    <scope>NUCLEOTIDE SEQUENCE [LARGE SCALE GENOMIC DNA]</scope>
    <source>
        <strain evidence="2 3">HK411</strain>
    </source>
</reference>